<evidence type="ECO:0000256" key="2">
    <source>
        <dbReference type="ARBA" id="ARBA00022448"/>
    </source>
</evidence>
<dbReference type="InterPro" id="IPR050492">
    <property type="entry name" value="Bact_metal-bind_prot9"/>
</dbReference>
<keyword evidence="2" id="KW-0813">Transport</keyword>
<dbReference type="InterPro" id="IPR006129">
    <property type="entry name" value="AdhesinB"/>
</dbReference>
<name>A0A7C4E072_CALS0</name>
<dbReference type="PRINTS" id="PR00691">
    <property type="entry name" value="ADHESINB"/>
</dbReference>
<evidence type="ECO:0000256" key="4">
    <source>
        <dbReference type="SAM" id="Coils"/>
    </source>
</evidence>
<proteinExistence type="inferred from homology"/>
<evidence type="ECO:0000256" key="3">
    <source>
        <dbReference type="ARBA" id="ARBA00022729"/>
    </source>
</evidence>
<comment type="similarity">
    <text evidence="1">Belongs to the bacterial solute-binding protein 9 family.</text>
</comment>
<dbReference type="EMBL" id="DTAD01000007">
    <property type="protein sequence ID" value="HGN89560.1"/>
    <property type="molecule type" value="Genomic_DNA"/>
</dbReference>
<organism evidence="5">
    <name type="scientific">Caldiarchaeum subterraneum</name>
    <dbReference type="NCBI Taxonomy" id="311458"/>
    <lineage>
        <taxon>Archaea</taxon>
        <taxon>Nitrososphaerota</taxon>
        <taxon>Candidatus Caldarchaeales</taxon>
        <taxon>Candidatus Caldarchaeaceae</taxon>
        <taxon>Candidatus Caldarchaeum</taxon>
    </lineage>
</organism>
<dbReference type="InterPro" id="IPR006127">
    <property type="entry name" value="ZnuA-like"/>
</dbReference>
<keyword evidence="3" id="KW-0732">Signal</keyword>
<dbReference type="Pfam" id="PF01297">
    <property type="entry name" value="ZnuA"/>
    <property type="match status" value="1"/>
</dbReference>
<dbReference type="GO" id="GO:0007155">
    <property type="term" value="P:cell adhesion"/>
    <property type="evidence" value="ECO:0007669"/>
    <property type="project" value="InterPro"/>
</dbReference>
<evidence type="ECO:0000256" key="1">
    <source>
        <dbReference type="ARBA" id="ARBA00011028"/>
    </source>
</evidence>
<feature type="coiled-coil region" evidence="4">
    <location>
        <begin position="165"/>
        <end position="196"/>
    </location>
</feature>
<evidence type="ECO:0000313" key="5">
    <source>
        <dbReference type="EMBL" id="HGN89560.1"/>
    </source>
</evidence>
<dbReference type="GO" id="GO:0030001">
    <property type="term" value="P:metal ion transport"/>
    <property type="evidence" value="ECO:0007669"/>
    <property type="project" value="InterPro"/>
</dbReference>
<dbReference type="PANTHER" id="PTHR42953">
    <property type="entry name" value="HIGH-AFFINITY ZINC UPTAKE SYSTEM PROTEIN ZNUA-RELATED"/>
    <property type="match status" value="1"/>
</dbReference>
<gene>
    <name evidence="5" type="ORF">ENT82_00305</name>
</gene>
<sequence length="306" mass="34534">MVSAKIALLTTAIVAIAVAASFLAIGPMLLTPQQRSGETVAVTWGLLGEVVHRLTGGTVEVYQILPPGAEIHDWEPTPDVVEKVRTSRMLFWTAEGFDDWGERLAASAQVKAFKVSTWVELLPYENEHNHDHGAYDPHFWLDPRRFATVVQNMAQILSQEFPEKRETIQKNSEAHIQEILQLNQQYEEALSKHQGKTFITQHNAFRYLAHAFGLKAVAVLSGEEEEPSAAHLAEIYELVKRERIRVVFAEEGNISPILETMASDLGVEIKTLYTMESLLTYDYQKGQGYIVRMRQNLLTLVDAFED</sequence>
<dbReference type="AlphaFoldDB" id="A0A7C4E072"/>
<protein>
    <submittedName>
        <fullName evidence="5">Zinc ABC transporter substrate-binding protein</fullName>
    </submittedName>
</protein>
<dbReference type="SUPFAM" id="SSF53807">
    <property type="entry name" value="Helical backbone' metal receptor"/>
    <property type="match status" value="1"/>
</dbReference>
<dbReference type="GO" id="GO:0046872">
    <property type="term" value="F:metal ion binding"/>
    <property type="evidence" value="ECO:0007669"/>
    <property type="project" value="InterPro"/>
</dbReference>
<dbReference type="Gene3D" id="3.40.50.1980">
    <property type="entry name" value="Nitrogenase molybdenum iron protein domain"/>
    <property type="match status" value="2"/>
</dbReference>
<dbReference type="PANTHER" id="PTHR42953:SF3">
    <property type="entry name" value="HIGH-AFFINITY ZINC UPTAKE SYSTEM PROTEIN ZNUA"/>
    <property type="match status" value="1"/>
</dbReference>
<keyword evidence="4" id="KW-0175">Coiled coil</keyword>
<reference evidence="5" key="1">
    <citation type="journal article" date="2020" name="mSystems">
        <title>Genome- and Community-Level Interaction Insights into Carbon Utilization and Element Cycling Functions of Hydrothermarchaeota in Hydrothermal Sediment.</title>
        <authorList>
            <person name="Zhou Z."/>
            <person name="Liu Y."/>
            <person name="Xu W."/>
            <person name="Pan J."/>
            <person name="Luo Z.H."/>
            <person name="Li M."/>
        </authorList>
    </citation>
    <scope>NUCLEOTIDE SEQUENCE [LARGE SCALE GENOMIC DNA]</scope>
    <source>
        <strain evidence="5">SpSt-613</strain>
    </source>
</reference>
<accession>A0A7C4E072</accession>
<comment type="caution">
    <text evidence="5">The sequence shown here is derived from an EMBL/GenBank/DDBJ whole genome shotgun (WGS) entry which is preliminary data.</text>
</comment>